<sequence>MAYYVNCNLSPNQRDQWSLSFSSLPAPGYDSCLGWSMLGLGLASSEPVPAPQNAQLEFADIPSTETYNLDMMRDYWCPYTNSDPLATTGYLTPMSIGSPTDPMYPEHQHTGVDESGRPTAALHTGIRSPWRRIRKMSSPPVSPKSHPDCSSPSQIRPKPKPKRRSSRDSNASQRQLPTSSGHSDGDQNIRMLRKKAHNQVEKRYRANLNAGFRKLENVIKQDCATSVTDSKMAKGSKPGRKVLILHHAYEYILALQAELRLLQKRLGEKQDCA</sequence>
<dbReference type="EMBL" id="ML732330">
    <property type="protein sequence ID" value="KAB8069703.1"/>
    <property type="molecule type" value="Genomic_DNA"/>
</dbReference>
<feature type="region of interest" description="Disordered" evidence="1">
    <location>
        <begin position="96"/>
        <end position="188"/>
    </location>
</feature>
<dbReference type="Pfam" id="PF00010">
    <property type="entry name" value="HLH"/>
    <property type="match status" value="1"/>
</dbReference>
<dbReference type="OrthoDB" id="4487424at2759"/>
<dbReference type="AlphaFoldDB" id="A0A5N5WMJ7"/>
<reference evidence="3 4" key="1">
    <citation type="submission" date="2019-04" db="EMBL/GenBank/DDBJ databases">
        <title>Friends and foes A comparative genomics study of 23 Aspergillus species from section Flavi.</title>
        <authorList>
            <consortium name="DOE Joint Genome Institute"/>
            <person name="Kjaerbolling I."/>
            <person name="Vesth T."/>
            <person name="Frisvad J.C."/>
            <person name="Nybo J.L."/>
            <person name="Theobald S."/>
            <person name="Kildgaard S."/>
            <person name="Isbrandt T."/>
            <person name="Kuo A."/>
            <person name="Sato A."/>
            <person name="Lyhne E.K."/>
            <person name="Kogle M.E."/>
            <person name="Wiebenga A."/>
            <person name="Kun R.S."/>
            <person name="Lubbers R.J."/>
            <person name="Makela M.R."/>
            <person name="Barry K."/>
            <person name="Chovatia M."/>
            <person name="Clum A."/>
            <person name="Daum C."/>
            <person name="Haridas S."/>
            <person name="He G."/>
            <person name="LaButti K."/>
            <person name="Lipzen A."/>
            <person name="Mondo S."/>
            <person name="Riley R."/>
            <person name="Salamov A."/>
            <person name="Simmons B.A."/>
            <person name="Magnuson J.K."/>
            <person name="Henrissat B."/>
            <person name="Mortensen U.H."/>
            <person name="Larsen T.O."/>
            <person name="Devries R.P."/>
            <person name="Grigoriev I.V."/>
            <person name="Machida M."/>
            <person name="Baker S.E."/>
            <person name="Andersen M.R."/>
        </authorList>
    </citation>
    <scope>NUCLEOTIDE SEQUENCE [LARGE SCALE GENOMIC DNA]</scope>
    <source>
        <strain evidence="3 4">CBS 151.66</strain>
    </source>
</reference>
<protein>
    <recommendedName>
        <fullName evidence="2">BHLH domain-containing protein</fullName>
    </recommendedName>
</protein>
<accession>A0A5N5WMJ7</accession>
<dbReference type="Gene3D" id="4.10.280.10">
    <property type="entry name" value="Helix-loop-helix DNA-binding domain"/>
    <property type="match status" value="1"/>
</dbReference>
<proteinExistence type="predicted"/>
<organism evidence="3 4">
    <name type="scientific">Aspergillus leporis</name>
    <dbReference type="NCBI Taxonomy" id="41062"/>
    <lineage>
        <taxon>Eukaryota</taxon>
        <taxon>Fungi</taxon>
        <taxon>Dikarya</taxon>
        <taxon>Ascomycota</taxon>
        <taxon>Pezizomycotina</taxon>
        <taxon>Eurotiomycetes</taxon>
        <taxon>Eurotiomycetidae</taxon>
        <taxon>Eurotiales</taxon>
        <taxon>Aspergillaceae</taxon>
        <taxon>Aspergillus</taxon>
        <taxon>Aspergillus subgen. Circumdati</taxon>
    </lineage>
</organism>
<dbReference type="PANTHER" id="PTHR47336:SF3">
    <property type="entry name" value="SERINE-RICH PROTEIN TYE7"/>
    <property type="match status" value="1"/>
</dbReference>
<evidence type="ECO:0000256" key="1">
    <source>
        <dbReference type="SAM" id="MobiDB-lite"/>
    </source>
</evidence>
<name>A0A5N5WMJ7_9EURO</name>
<dbReference type="GO" id="GO:0046983">
    <property type="term" value="F:protein dimerization activity"/>
    <property type="evidence" value="ECO:0007669"/>
    <property type="project" value="InterPro"/>
</dbReference>
<feature type="compositionally biased region" description="Polar residues" evidence="1">
    <location>
        <begin position="170"/>
        <end position="182"/>
    </location>
</feature>
<dbReference type="InterPro" id="IPR011598">
    <property type="entry name" value="bHLH_dom"/>
</dbReference>
<dbReference type="PROSITE" id="PS50888">
    <property type="entry name" value="BHLH"/>
    <property type="match status" value="1"/>
</dbReference>
<evidence type="ECO:0000313" key="3">
    <source>
        <dbReference type="EMBL" id="KAB8069703.1"/>
    </source>
</evidence>
<dbReference type="PANTHER" id="PTHR47336">
    <property type="entry name" value="TRANSCRIPTION FACTOR HMS1-RELATED"/>
    <property type="match status" value="1"/>
</dbReference>
<dbReference type="InterPro" id="IPR052099">
    <property type="entry name" value="Regulatory_TF_Diverse"/>
</dbReference>
<dbReference type="Proteomes" id="UP000326565">
    <property type="component" value="Unassembled WGS sequence"/>
</dbReference>
<feature type="domain" description="BHLH" evidence="2">
    <location>
        <begin position="192"/>
        <end position="255"/>
    </location>
</feature>
<dbReference type="SUPFAM" id="SSF47459">
    <property type="entry name" value="HLH, helix-loop-helix DNA-binding domain"/>
    <property type="match status" value="1"/>
</dbReference>
<evidence type="ECO:0000313" key="4">
    <source>
        <dbReference type="Proteomes" id="UP000326565"/>
    </source>
</evidence>
<evidence type="ECO:0000259" key="2">
    <source>
        <dbReference type="PROSITE" id="PS50888"/>
    </source>
</evidence>
<gene>
    <name evidence="3" type="ORF">BDV29DRAFT_161180</name>
</gene>
<keyword evidence="4" id="KW-1185">Reference proteome</keyword>
<feature type="compositionally biased region" description="Basic and acidic residues" evidence="1">
    <location>
        <begin position="104"/>
        <end position="116"/>
    </location>
</feature>
<dbReference type="InterPro" id="IPR036638">
    <property type="entry name" value="HLH_DNA-bd_sf"/>
</dbReference>